<dbReference type="AlphaFoldDB" id="A0A5D4RLH9"/>
<reference evidence="2 3" key="1">
    <citation type="submission" date="2019-08" db="EMBL/GenBank/DDBJ databases">
        <title>Bacillus genomes from the desert of Cuatro Cienegas, Coahuila.</title>
        <authorList>
            <person name="Olmedo-Alvarez G."/>
        </authorList>
    </citation>
    <scope>NUCLEOTIDE SEQUENCE [LARGE SCALE GENOMIC DNA]</scope>
    <source>
        <strain evidence="2 3">CH446_14T</strain>
    </source>
</reference>
<keyword evidence="1" id="KW-0812">Transmembrane</keyword>
<accession>A0A5D4RLH9</accession>
<gene>
    <name evidence="2" type="ORF">FZD51_01335</name>
</gene>
<feature type="transmembrane region" description="Helical" evidence="1">
    <location>
        <begin position="45"/>
        <end position="66"/>
    </location>
</feature>
<dbReference type="RefSeq" id="WP_148973097.1">
    <property type="nucleotide sequence ID" value="NZ_VTER01000001.1"/>
</dbReference>
<keyword evidence="1" id="KW-1133">Transmembrane helix</keyword>
<evidence type="ECO:0000256" key="1">
    <source>
        <dbReference type="SAM" id="Phobius"/>
    </source>
</evidence>
<evidence type="ECO:0000313" key="2">
    <source>
        <dbReference type="EMBL" id="TYS52117.1"/>
    </source>
</evidence>
<feature type="transmembrane region" description="Helical" evidence="1">
    <location>
        <begin position="105"/>
        <end position="125"/>
    </location>
</feature>
<organism evidence="2 3">
    <name type="scientific">Bacillus infantis</name>
    <dbReference type="NCBI Taxonomy" id="324767"/>
    <lineage>
        <taxon>Bacteria</taxon>
        <taxon>Bacillati</taxon>
        <taxon>Bacillota</taxon>
        <taxon>Bacilli</taxon>
        <taxon>Bacillales</taxon>
        <taxon>Bacillaceae</taxon>
        <taxon>Bacillus</taxon>
    </lineage>
</organism>
<comment type="caution">
    <text evidence="2">The sequence shown here is derived from an EMBL/GenBank/DDBJ whole genome shotgun (WGS) entry which is preliminary data.</text>
</comment>
<dbReference type="EMBL" id="VTER01000001">
    <property type="protein sequence ID" value="TYS52117.1"/>
    <property type="molecule type" value="Genomic_DNA"/>
</dbReference>
<sequence length="156" mass="17986">MKTNRTVLLSFVLYALFAWAMIAMYDAQTQFAEVLRNPEPPWSLTINITPVAVFLLIGGLISWFLYSKNKKKRSSIGALLLLPPEFEEQDEREKMMTARACRSSYISLYFAVPFTAALMLFYPLLEDKIPFYPILVILLIPAIQMLSYYLSIRKSL</sequence>
<feature type="transmembrane region" description="Helical" evidence="1">
    <location>
        <begin position="131"/>
        <end position="150"/>
    </location>
</feature>
<proteinExistence type="predicted"/>
<dbReference type="Proteomes" id="UP000322139">
    <property type="component" value="Unassembled WGS sequence"/>
</dbReference>
<feature type="transmembrane region" description="Helical" evidence="1">
    <location>
        <begin position="7"/>
        <end position="25"/>
    </location>
</feature>
<evidence type="ECO:0000313" key="3">
    <source>
        <dbReference type="Proteomes" id="UP000322139"/>
    </source>
</evidence>
<keyword evidence="1" id="KW-0472">Membrane</keyword>
<name>A0A5D4RLH9_9BACI</name>
<protein>
    <submittedName>
        <fullName evidence="2">Uncharacterized protein</fullName>
    </submittedName>
</protein>